<evidence type="ECO:0000313" key="3">
    <source>
        <dbReference type="EMBL" id="CAJ0584717.1"/>
    </source>
</evidence>
<feature type="region of interest" description="Disordered" evidence="1">
    <location>
        <begin position="376"/>
        <end position="400"/>
    </location>
</feature>
<accession>A0AA36GDQ2</accession>
<sequence length="400" mass="45133">MPILLKSTIFRLTCLISTINALNYDTLRDPIVLTVKRENAQKFGGKNFYASDKPFNMEQNPYKQNFVKAFEITKPCAKCRSISQKRGANEKYGTQQQQDRKSLVSLEDDPSLFTNNYVGAQKSVEKNGCCFEAQPPANSYTGPKFQNTPPQSAEFRPFPKQFSIPIKSLQQFKEKENQPLVPTSREQLRHVIPTPSSTVLPMRMRVDIIPDSPPPTVIRAPTASSGSQMNQKTSASSEKYVVLDRQPITYTKDVFDWDPKSTEAEYVAPTRIVAPKMLVHPVLPSIDGMAESVQRQNMADQQRLAGNGLLDVSTQYRNLWTSLAQNWHQLKQAILSSGLDRDLAQIWDRFHSAVRPYISDFATTFARAIKSAARRHHKRLAEPTPLNATTPETTSSEKNL</sequence>
<feature type="signal peptide" evidence="2">
    <location>
        <begin position="1"/>
        <end position="21"/>
    </location>
</feature>
<gene>
    <name evidence="3" type="ORF">MSPICULIGERA_LOCUS22761</name>
</gene>
<feature type="chain" id="PRO_5041289508" evidence="2">
    <location>
        <begin position="22"/>
        <end position="400"/>
    </location>
</feature>
<protein>
    <submittedName>
        <fullName evidence="3">Uncharacterized protein</fullName>
    </submittedName>
</protein>
<reference evidence="3" key="1">
    <citation type="submission" date="2023-06" db="EMBL/GenBank/DDBJ databases">
        <authorList>
            <person name="Delattre M."/>
        </authorList>
    </citation>
    <scope>NUCLEOTIDE SEQUENCE</scope>
    <source>
        <strain evidence="3">AF72</strain>
    </source>
</reference>
<dbReference type="AlphaFoldDB" id="A0AA36GDQ2"/>
<proteinExistence type="predicted"/>
<comment type="caution">
    <text evidence="3">The sequence shown here is derived from an EMBL/GenBank/DDBJ whole genome shotgun (WGS) entry which is preliminary data.</text>
</comment>
<keyword evidence="4" id="KW-1185">Reference proteome</keyword>
<feature type="compositionally biased region" description="Polar residues" evidence="1">
    <location>
        <begin position="386"/>
        <end position="400"/>
    </location>
</feature>
<evidence type="ECO:0000256" key="1">
    <source>
        <dbReference type="SAM" id="MobiDB-lite"/>
    </source>
</evidence>
<feature type="non-terminal residue" evidence="3">
    <location>
        <position position="400"/>
    </location>
</feature>
<dbReference type="EMBL" id="CATQJA010002700">
    <property type="protein sequence ID" value="CAJ0584717.1"/>
    <property type="molecule type" value="Genomic_DNA"/>
</dbReference>
<dbReference type="Proteomes" id="UP001177023">
    <property type="component" value="Unassembled WGS sequence"/>
</dbReference>
<name>A0AA36GDQ2_9BILA</name>
<organism evidence="3 4">
    <name type="scientific">Mesorhabditis spiculigera</name>
    <dbReference type="NCBI Taxonomy" id="96644"/>
    <lineage>
        <taxon>Eukaryota</taxon>
        <taxon>Metazoa</taxon>
        <taxon>Ecdysozoa</taxon>
        <taxon>Nematoda</taxon>
        <taxon>Chromadorea</taxon>
        <taxon>Rhabditida</taxon>
        <taxon>Rhabditina</taxon>
        <taxon>Rhabditomorpha</taxon>
        <taxon>Rhabditoidea</taxon>
        <taxon>Rhabditidae</taxon>
        <taxon>Mesorhabditinae</taxon>
        <taxon>Mesorhabditis</taxon>
    </lineage>
</organism>
<evidence type="ECO:0000256" key="2">
    <source>
        <dbReference type="SAM" id="SignalP"/>
    </source>
</evidence>
<evidence type="ECO:0000313" key="4">
    <source>
        <dbReference type="Proteomes" id="UP001177023"/>
    </source>
</evidence>
<keyword evidence="2" id="KW-0732">Signal</keyword>